<keyword evidence="3" id="KW-1185">Reference proteome</keyword>
<evidence type="ECO:0000313" key="2">
    <source>
        <dbReference type="EMBL" id="EYC32290.1"/>
    </source>
</evidence>
<protein>
    <recommendedName>
        <fullName evidence="4">Secreted protein</fullName>
    </recommendedName>
</protein>
<accession>A0A016VXZ3</accession>
<dbReference type="AlphaFoldDB" id="A0A016VXZ3"/>
<comment type="caution">
    <text evidence="2">The sequence shown here is derived from an EMBL/GenBank/DDBJ whole genome shotgun (WGS) entry which is preliminary data.</text>
</comment>
<sequence>MISAYSNLHALILAALWRFHSAVSGREKQADARHSSYWGLNPDGRGSARFMLHSARYWPDCPFGPQHARFRPQFARNASSFKPFVGDWPANGTGFAPAIV</sequence>
<name>A0A016VXZ3_9BILA</name>
<evidence type="ECO:0008006" key="4">
    <source>
        <dbReference type="Google" id="ProtNLM"/>
    </source>
</evidence>
<feature type="signal peptide" evidence="1">
    <location>
        <begin position="1"/>
        <end position="22"/>
    </location>
</feature>
<feature type="chain" id="PRO_5001491293" description="Secreted protein" evidence="1">
    <location>
        <begin position="23"/>
        <end position="100"/>
    </location>
</feature>
<dbReference type="EMBL" id="JARK01001339">
    <property type="protein sequence ID" value="EYC32290.1"/>
    <property type="molecule type" value="Genomic_DNA"/>
</dbReference>
<gene>
    <name evidence="2" type="primary">Acey_s0003.g1499</name>
    <name evidence="2" type="ORF">Y032_0003g1499</name>
</gene>
<reference evidence="3" key="1">
    <citation type="journal article" date="2015" name="Nat. Genet.">
        <title>The genome and transcriptome of the zoonotic hookworm Ancylostoma ceylanicum identify infection-specific gene families.</title>
        <authorList>
            <person name="Schwarz E.M."/>
            <person name="Hu Y."/>
            <person name="Antoshechkin I."/>
            <person name="Miller M.M."/>
            <person name="Sternberg P.W."/>
            <person name="Aroian R.V."/>
        </authorList>
    </citation>
    <scope>NUCLEOTIDE SEQUENCE</scope>
    <source>
        <strain evidence="3">HY135</strain>
    </source>
</reference>
<keyword evidence="1" id="KW-0732">Signal</keyword>
<organism evidence="2 3">
    <name type="scientific">Ancylostoma ceylanicum</name>
    <dbReference type="NCBI Taxonomy" id="53326"/>
    <lineage>
        <taxon>Eukaryota</taxon>
        <taxon>Metazoa</taxon>
        <taxon>Ecdysozoa</taxon>
        <taxon>Nematoda</taxon>
        <taxon>Chromadorea</taxon>
        <taxon>Rhabditida</taxon>
        <taxon>Rhabditina</taxon>
        <taxon>Rhabditomorpha</taxon>
        <taxon>Strongyloidea</taxon>
        <taxon>Ancylostomatidae</taxon>
        <taxon>Ancylostomatinae</taxon>
        <taxon>Ancylostoma</taxon>
    </lineage>
</organism>
<proteinExistence type="predicted"/>
<dbReference type="Proteomes" id="UP000024635">
    <property type="component" value="Unassembled WGS sequence"/>
</dbReference>
<evidence type="ECO:0000256" key="1">
    <source>
        <dbReference type="SAM" id="SignalP"/>
    </source>
</evidence>
<evidence type="ECO:0000313" key="3">
    <source>
        <dbReference type="Proteomes" id="UP000024635"/>
    </source>
</evidence>